<reference evidence="1 2" key="1">
    <citation type="submission" date="2017-07" db="EMBL/GenBank/DDBJ databases">
        <title>Phylogenetic study on the rhizospheric bacterium Ochrobactrum sp. A44.</title>
        <authorList>
            <person name="Krzyzanowska D.M."/>
            <person name="Ossowicki A."/>
            <person name="Rajewska M."/>
            <person name="Maciag T."/>
            <person name="Kaczynski Z."/>
            <person name="Czerwicka M."/>
            <person name="Jafra S."/>
        </authorList>
    </citation>
    <scope>NUCLEOTIDE SEQUENCE [LARGE SCALE GENOMIC DNA]</scope>
    <source>
        <strain evidence="1 2">DSM 7216</strain>
    </source>
</reference>
<keyword evidence="2" id="KW-1185">Reference proteome</keyword>
<dbReference type="InterPro" id="IPR009394">
    <property type="entry name" value="MmcB-like"/>
</dbReference>
<evidence type="ECO:0000313" key="1">
    <source>
        <dbReference type="EMBL" id="OYR19936.1"/>
    </source>
</evidence>
<sequence>MPIVILNKTHPLSDGRQSENAMLVRRGVQRLFLEMGLATLPELPLASGRRADLIAVSRKGEIWIVEIKSSIEDWKADRKWPEYRAFCDRLFFATHPSVPHDIFPQDCGFILSDGYGAEILRDAPEHKLPGATRKALMLRFARAGAARLTIAELAGLDVPESDID</sequence>
<dbReference type="RefSeq" id="WP_094506547.1">
    <property type="nucleotide sequence ID" value="NZ_JBHEEK010000001.1"/>
</dbReference>
<accession>A0A256FYT5</accession>
<comment type="caution">
    <text evidence="1">The sequence shown here is derived from an EMBL/GenBank/DDBJ whole genome shotgun (WGS) entry which is preliminary data.</text>
</comment>
<gene>
    <name evidence="1" type="ORF">CEV31_1355</name>
</gene>
<organism evidence="1 2">
    <name type="scientific">Brucella thiophenivorans</name>
    <dbReference type="NCBI Taxonomy" id="571255"/>
    <lineage>
        <taxon>Bacteria</taxon>
        <taxon>Pseudomonadati</taxon>
        <taxon>Pseudomonadota</taxon>
        <taxon>Alphaproteobacteria</taxon>
        <taxon>Hyphomicrobiales</taxon>
        <taxon>Brucellaceae</taxon>
        <taxon>Brucella/Ochrobactrum group</taxon>
        <taxon>Brucella</taxon>
    </lineage>
</organism>
<proteinExistence type="predicted"/>
<dbReference type="AlphaFoldDB" id="A0A256FYT5"/>
<dbReference type="PIRSF" id="PIRSF031796">
    <property type="entry name" value="UPC031796"/>
    <property type="match status" value="1"/>
</dbReference>
<evidence type="ECO:0008006" key="3">
    <source>
        <dbReference type="Google" id="ProtNLM"/>
    </source>
</evidence>
<dbReference type="Proteomes" id="UP000215590">
    <property type="component" value="Unassembled WGS sequence"/>
</dbReference>
<evidence type="ECO:0000313" key="2">
    <source>
        <dbReference type="Proteomes" id="UP000215590"/>
    </source>
</evidence>
<dbReference type="Pfam" id="PF06319">
    <property type="entry name" value="MmcB-like"/>
    <property type="match status" value="1"/>
</dbReference>
<name>A0A256FYT5_9HYPH</name>
<dbReference type="OrthoDB" id="5194526at2"/>
<dbReference type="EMBL" id="NNRJ01000015">
    <property type="protein sequence ID" value="OYR19936.1"/>
    <property type="molecule type" value="Genomic_DNA"/>
</dbReference>
<protein>
    <recommendedName>
        <fullName evidence="3">DNA repair protein MmcB-related protein</fullName>
    </recommendedName>
</protein>